<evidence type="ECO:0000256" key="4">
    <source>
        <dbReference type="PIRSR" id="PIRSR001221-2"/>
    </source>
</evidence>
<evidence type="ECO:0000256" key="1">
    <source>
        <dbReference type="ARBA" id="ARBA00009199"/>
    </source>
</evidence>
<proteinExistence type="inferred from homology"/>
<feature type="binding site" evidence="4">
    <location>
        <position position="208"/>
    </location>
    <ligand>
        <name>substrate</name>
    </ligand>
</feature>
<dbReference type="AlphaFoldDB" id="A0A5N6VXW2"/>
<evidence type="ECO:0000313" key="7">
    <source>
        <dbReference type="Proteomes" id="UP000325433"/>
    </source>
</evidence>
<dbReference type="PIRSF" id="PIRSF001221">
    <property type="entry name" value="Amidase_fungi"/>
    <property type="match status" value="1"/>
</dbReference>
<keyword evidence="2" id="KW-0378">Hydrolase</keyword>
<dbReference type="GO" id="GO:0016787">
    <property type="term" value="F:hydrolase activity"/>
    <property type="evidence" value="ECO:0007669"/>
    <property type="project" value="UniProtKB-KW"/>
</dbReference>
<feature type="domain" description="Amidase" evidence="5">
    <location>
        <begin position="78"/>
        <end position="533"/>
    </location>
</feature>
<organism evidence="6 7">
    <name type="scientific">Aspergillus transmontanensis</name>
    <dbReference type="NCBI Taxonomy" id="1034304"/>
    <lineage>
        <taxon>Eukaryota</taxon>
        <taxon>Fungi</taxon>
        <taxon>Dikarya</taxon>
        <taxon>Ascomycota</taxon>
        <taxon>Pezizomycotina</taxon>
        <taxon>Eurotiomycetes</taxon>
        <taxon>Eurotiomycetidae</taxon>
        <taxon>Eurotiales</taxon>
        <taxon>Aspergillaceae</taxon>
        <taxon>Aspergillus</taxon>
        <taxon>Aspergillus subgen. Circumdati</taxon>
    </lineage>
</organism>
<dbReference type="Proteomes" id="UP000325433">
    <property type="component" value="Unassembled WGS sequence"/>
</dbReference>
<gene>
    <name evidence="6" type="ORF">BDV41DRAFT_588279</name>
</gene>
<sequence>MGSTGEWEQIVSEKRRLRDNALKPYLVSDLDQRVPQVHNVHERSRFQNDLVSQSITDIDNISFLLERLRSGIYTAEQVARAYIQRAVIAHQLTNAITEPVFDDALAQARELDRRFQSTGELVGPLHGIPVTVKDQFNLRGVDTTLGYVGRSFSPATEDAVIVQMLKKMGAIVLLKTNLPQTLLWAETENPLWGRTVNPRNPDFIPGGSSGGEGPLLALHASIFGLGTDIGGSIRIPGSMNGIYAFKPTSSRYPVIGVPGPAEGQEHVHFSCGPMTRDMDSLCYVNRLIASNEPWELDPACAPLPWNEISFQEMQTRPLVIGIIRDDGIVKVHPPIARALEEVTAKLKQNGHEIITWDSSDHRSCVELMDRYYAVDGFEDVLRDINAAGEPMIPHVQKLAERAKEQQLSVYEYWQLNKKKHAMRQKFLQRWNAMRSPSGKPLDVLLGPTTAHTAIPHRKLRWVGYTKVWNLLDYPAVTFPVDKVREEIDTQESDYQPRNELDAWNWALYDAHAMNGHPVNLQVIGKTLNDEKVLGAATAIEKIWKRHNR</sequence>
<dbReference type="SUPFAM" id="SSF75304">
    <property type="entry name" value="Amidase signature (AS) enzymes"/>
    <property type="match status" value="1"/>
</dbReference>
<accession>A0A5N6VXW2</accession>
<evidence type="ECO:0000259" key="5">
    <source>
        <dbReference type="Pfam" id="PF01425"/>
    </source>
</evidence>
<comment type="similarity">
    <text evidence="1">Belongs to the amidase family.</text>
</comment>
<feature type="active site" description="Acyl-ester intermediate" evidence="3">
    <location>
        <position position="232"/>
    </location>
</feature>
<feature type="active site" description="Charge relay system" evidence="3">
    <location>
        <position position="208"/>
    </location>
</feature>
<reference evidence="7" key="1">
    <citation type="submission" date="2019-04" db="EMBL/GenBank/DDBJ databases">
        <title>Friends and foes A comparative genomics studyof 23 Aspergillus species from section Flavi.</title>
        <authorList>
            <consortium name="DOE Joint Genome Institute"/>
            <person name="Kjaerbolling I."/>
            <person name="Vesth T."/>
            <person name="Frisvad J.C."/>
            <person name="Nybo J.L."/>
            <person name="Theobald S."/>
            <person name="Kildgaard S."/>
            <person name="Isbrandt T."/>
            <person name="Kuo A."/>
            <person name="Sato A."/>
            <person name="Lyhne E.K."/>
            <person name="Kogle M.E."/>
            <person name="Wiebenga A."/>
            <person name="Kun R.S."/>
            <person name="Lubbers R.J."/>
            <person name="Makela M.R."/>
            <person name="Barry K."/>
            <person name="Chovatia M."/>
            <person name="Clum A."/>
            <person name="Daum C."/>
            <person name="Haridas S."/>
            <person name="He G."/>
            <person name="LaButti K."/>
            <person name="Lipzen A."/>
            <person name="Mondo S."/>
            <person name="Riley R."/>
            <person name="Salamov A."/>
            <person name="Simmons B.A."/>
            <person name="Magnuson J.K."/>
            <person name="Henrissat B."/>
            <person name="Mortensen U.H."/>
            <person name="Larsen T.O."/>
            <person name="Devries R.P."/>
            <person name="Grigoriev I.V."/>
            <person name="Machida M."/>
            <person name="Baker S.E."/>
            <person name="Andersen M.R."/>
        </authorList>
    </citation>
    <scope>NUCLEOTIDE SEQUENCE [LARGE SCALE GENOMIC DNA]</scope>
    <source>
        <strain evidence="7">CBS 130015</strain>
    </source>
</reference>
<dbReference type="EMBL" id="ML738327">
    <property type="protein sequence ID" value="KAE8313162.1"/>
    <property type="molecule type" value="Genomic_DNA"/>
</dbReference>
<name>A0A5N6VXW2_9EURO</name>
<evidence type="ECO:0000313" key="6">
    <source>
        <dbReference type="EMBL" id="KAE8313162.1"/>
    </source>
</evidence>
<dbReference type="InterPro" id="IPR023631">
    <property type="entry name" value="Amidase_dom"/>
</dbReference>
<keyword evidence="7" id="KW-1185">Reference proteome</keyword>
<protein>
    <submittedName>
        <fullName evidence="6">Amidase signature domain-containing protein</fullName>
    </submittedName>
</protein>
<feature type="active site" description="Charge relay system" evidence="3">
    <location>
        <position position="133"/>
    </location>
</feature>
<feature type="binding site" evidence="4">
    <location>
        <position position="182"/>
    </location>
    <ligand>
        <name>substrate</name>
    </ligand>
</feature>
<dbReference type="InterPro" id="IPR036928">
    <property type="entry name" value="AS_sf"/>
</dbReference>
<dbReference type="PANTHER" id="PTHR46072:SF2">
    <property type="entry name" value="AMIDASE (EUROFUNG)"/>
    <property type="match status" value="1"/>
</dbReference>
<evidence type="ECO:0000256" key="2">
    <source>
        <dbReference type="ARBA" id="ARBA00022801"/>
    </source>
</evidence>
<feature type="binding site" evidence="4">
    <location>
        <begin position="229"/>
        <end position="232"/>
    </location>
    <ligand>
        <name>substrate</name>
    </ligand>
</feature>
<evidence type="ECO:0000256" key="3">
    <source>
        <dbReference type="PIRSR" id="PIRSR001221-1"/>
    </source>
</evidence>
<dbReference type="Pfam" id="PF01425">
    <property type="entry name" value="Amidase"/>
    <property type="match status" value="1"/>
</dbReference>
<dbReference type="PANTHER" id="PTHR46072">
    <property type="entry name" value="AMIDASE-RELATED-RELATED"/>
    <property type="match status" value="1"/>
</dbReference>
<dbReference type="Gene3D" id="3.90.1300.10">
    <property type="entry name" value="Amidase signature (AS) domain"/>
    <property type="match status" value="1"/>
</dbReference>